<dbReference type="RefSeq" id="WP_311503740.1">
    <property type="nucleotide sequence ID" value="NZ_JAVRHK010000009.1"/>
</dbReference>
<dbReference type="Proteomes" id="UP001262582">
    <property type="component" value="Unassembled WGS sequence"/>
</dbReference>
<evidence type="ECO:0000313" key="2">
    <source>
        <dbReference type="Proteomes" id="UP001262582"/>
    </source>
</evidence>
<keyword evidence="2" id="KW-1185">Reference proteome</keyword>
<protein>
    <recommendedName>
        <fullName evidence="3">Lipoprotein</fullName>
    </recommendedName>
</protein>
<gene>
    <name evidence="1" type="ORF">RM539_12490</name>
</gene>
<accession>A0ABU3D781</accession>
<evidence type="ECO:0000313" key="1">
    <source>
        <dbReference type="EMBL" id="MDT0677396.1"/>
    </source>
</evidence>
<name>A0ABU3D781_9FLAO</name>
<evidence type="ECO:0008006" key="3">
    <source>
        <dbReference type="Google" id="ProtNLM"/>
    </source>
</evidence>
<dbReference type="PROSITE" id="PS51257">
    <property type="entry name" value="PROKAR_LIPOPROTEIN"/>
    <property type="match status" value="1"/>
</dbReference>
<organism evidence="1 2">
    <name type="scientific">Autumnicola musiva</name>
    <dbReference type="NCBI Taxonomy" id="3075589"/>
    <lineage>
        <taxon>Bacteria</taxon>
        <taxon>Pseudomonadati</taxon>
        <taxon>Bacteroidota</taxon>
        <taxon>Flavobacteriia</taxon>
        <taxon>Flavobacteriales</taxon>
        <taxon>Flavobacteriaceae</taxon>
        <taxon>Autumnicola</taxon>
    </lineage>
</organism>
<proteinExistence type="predicted"/>
<dbReference type="EMBL" id="JAVRHK010000009">
    <property type="protein sequence ID" value="MDT0677396.1"/>
    <property type="molecule type" value="Genomic_DNA"/>
</dbReference>
<reference evidence="1 2" key="1">
    <citation type="submission" date="2023-09" db="EMBL/GenBank/DDBJ databases">
        <authorList>
            <person name="Rey-Velasco X."/>
        </authorList>
    </citation>
    <scope>NUCLEOTIDE SEQUENCE [LARGE SCALE GENOMIC DNA]</scope>
    <source>
        <strain evidence="1 2">F117</strain>
    </source>
</reference>
<comment type="caution">
    <text evidence="1">The sequence shown here is derived from an EMBL/GenBank/DDBJ whole genome shotgun (WGS) entry which is preliminary data.</text>
</comment>
<sequence>MKKFLFVIISSLLFAGCEDDDVNADGSYEPISTQYPYDELSLKEEIDYFELMQGPEEYEEKVFSYGELCAGAENTEECISSFSDLTSENGFTYGCLPTECNYYIRYNKDAESFVVDSKEELLNFLGAIDAKSDAILWAFAHDYYFPINNIEDGAIKKVTGGYELILLKTVSYCSPVQTNRFHLKISTDGEITVLAEEVQSKDENSCI</sequence>